<reference evidence="3 4" key="1">
    <citation type="journal article" date="2011" name="J. Gen. Appl. Microbiol.">
        <title>Draft genome sequencing of the enigmatic yeast Saitoella complicata.</title>
        <authorList>
            <person name="Nishida H."/>
            <person name="Hamamoto M."/>
            <person name="Sugiyama J."/>
        </authorList>
    </citation>
    <scope>NUCLEOTIDE SEQUENCE [LARGE SCALE GENOMIC DNA]</scope>
    <source>
        <strain evidence="3 4">NRRL Y-17804</strain>
    </source>
</reference>
<dbReference type="InterPro" id="IPR004843">
    <property type="entry name" value="Calcineurin-like_PHP"/>
</dbReference>
<dbReference type="AlphaFoldDB" id="A0A0E9NAV6"/>
<organism evidence="3 4">
    <name type="scientific">Saitoella complicata (strain BCRC 22490 / CBS 7301 / JCM 7358 / NBRC 10748 / NRRL Y-17804)</name>
    <dbReference type="NCBI Taxonomy" id="698492"/>
    <lineage>
        <taxon>Eukaryota</taxon>
        <taxon>Fungi</taxon>
        <taxon>Dikarya</taxon>
        <taxon>Ascomycota</taxon>
        <taxon>Taphrinomycotina</taxon>
        <taxon>Taphrinomycotina incertae sedis</taxon>
        <taxon>Saitoella</taxon>
    </lineage>
</organism>
<evidence type="ECO:0000259" key="2">
    <source>
        <dbReference type="Pfam" id="PF00149"/>
    </source>
</evidence>
<dbReference type="InterPro" id="IPR051693">
    <property type="entry name" value="UPF0046_metallophosphoest"/>
</dbReference>
<gene>
    <name evidence="3" type="ORF">G7K_1146-t1</name>
</gene>
<dbReference type="Pfam" id="PF00149">
    <property type="entry name" value="Metallophos"/>
    <property type="match status" value="1"/>
</dbReference>
<keyword evidence="4" id="KW-1185">Reference proteome</keyword>
<evidence type="ECO:0000313" key="4">
    <source>
        <dbReference type="Proteomes" id="UP000033140"/>
    </source>
</evidence>
<evidence type="ECO:0000256" key="1">
    <source>
        <dbReference type="SAM" id="MobiDB-lite"/>
    </source>
</evidence>
<reference evidence="3 4" key="2">
    <citation type="journal article" date="2014" name="J. Gen. Appl. Microbiol.">
        <title>The early diverging ascomycetous budding yeast Saitoella complicata has three histone deacetylases belonging to the Clr6, Hos2, and Rpd3 lineages.</title>
        <authorList>
            <person name="Nishida H."/>
            <person name="Matsumoto T."/>
            <person name="Kondo S."/>
            <person name="Hamamoto M."/>
            <person name="Yoshikawa H."/>
        </authorList>
    </citation>
    <scope>NUCLEOTIDE SEQUENCE [LARGE SCALE GENOMIC DNA]</scope>
    <source>
        <strain evidence="3 4">NRRL Y-17804</strain>
    </source>
</reference>
<dbReference type="Gene3D" id="3.60.21.10">
    <property type="match status" value="1"/>
</dbReference>
<dbReference type="SUPFAM" id="SSF56300">
    <property type="entry name" value="Metallo-dependent phosphatases"/>
    <property type="match status" value="1"/>
</dbReference>
<dbReference type="EMBL" id="BACD03000006">
    <property type="protein sequence ID" value="GAO46928.1"/>
    <property type="molecule type" value="Genomic_DNA"/>
</dbReference>
<dbReference type="PANTHER" id="PTHR12905">
    <property type="entry name" value="METALLOPHOSPHOESTERASE"/>
    <property type="match status" value="1"/>
</dbReference>
<name>A0A0E9NAV6_SAICN</name>
<feature type="compositionally biased region" description="Basic residues" evidence="1">
    <location>
        <begin position="233"/>
        <end position="242"/>
    </location>
</feature>
<dbReference type="InterPro" id="IPR029052">
    <property type="entry name" value="Metallo-depent_PP-like"/>
</dbReference>
<evidence type="ECO:0000313" key="3">
    <source>
        <dbReference type="EMBL" id="GAO46928.1"/>
    </source>
</evidence>
<dbReference type="Proteomes" id="UP000033140">
    <property type="component" value="Unassembled WGS sequence"/>
</dbReference>
<feature type="domain" description="Calcineurin-like phosphoesterase" evidence="2">
    <location>
        <begin position="25"/>
        <end position="218"/>
    </location>
</feature>
<accession>A0A0E9NAV6</accession>
<reference evidence="3 4" key="3">
    <citation type="journal article" date="2015" name="Genome Announc.">
        <title>Draft Genome Sequence of the Archiascomycetous Yeast Saitoella complicata.</title>
        <authorList>
            <person name="Yamauchi K."/>
            <person name="Kondo S."/>
            <person name="Hamamoto M."/>
            <person name="Takahashi Y."/>
            <person name="Ogura Y."/>
            <person name="Hayashi T."/>
            <person name="Nishida H."/>
        </authorList>
    </citation>
    <scope>NUCLEOTIDE SEQUENCE [LARGE SCALE GENOMIC DNA]</scope>
    <source>
        <strain evidence="3 4">NRRL Y-17804</strain>
    </source>
</reference>
<feature type="region of interest" description="Disordered" evidence="1">
    <location>
        <begin position="230"/>
        <end position="250"/>
    </location>
</feature>
<dbReference type="OMA" id="HTPPYGI"/>
<proteinExistence type="predicted"/>
<comment type="caution">
    <text evidence="3">The sequence shown here is derived from an EMBL/GenBank/DDBJ whole genome shotgun (WGS) entry which is preliminary data.</text>
</comment>
<dbReference type="CDD" id="cd07379">
    <property type="entry name" value="MPP_239FB"/>
    <property type="match status" value="1"/>
</dbReference>
<dbReference type="PANTHER" id="PTHR12905:SF0">
    <property type="entry name" value="CALCINEURIN-LIKE PHOSPHOESTERASE DOMAIN-CONTAINING PROTEIN"/>
    <property type="match status" value="1"/>
</dbReference>
<protein>
    <recommendedName>
        <fullName evidence="2">Calcineurin-like phosphoesterase domain-containing protein</fullName>
    </recommendedName>
</protein>
<sequence>MTTDKPFIEEQDIMPHRSNTNATTRFVCISDTHSRVPPSNSIPDGDVFIHCGDLTAHGKLSEVEETFGWIEALPHPVKIVVAGNHDYPLDRKCHGANGHYRIIRAGTRWEEVEELVAGLKERGITYLCHESTTLHINGKPWNIFGSPRVPLFGSSAFAYPKSEPNPWTLVPTNTDILITHGPPHGHPKPKGRHGCPLLEREVLERVKPKLHCWGHIHDDYGVEVFEYGESGKGKGKSSKSPKKGVVEEEGGGEVRRTIFANCAAPWAGRQCQVFDIA</sequence>
<dbReference type="GO" id="GO:0016787">
    <property type="term" value="F:hydrolase activity"/>
    <property type="evidence" value="ECO:0007669"/>
    <property type="project" value="InterPro"/>
</dbReference>